<evidence type="ECO:0000256" key="2">
    <source>
        <dbReference type="ARBA" id="ARBA00022692"/>
    </source>
</evidence>
<dbReference type="Pfam" id="PF03151">
    <property type="entry name" value="TPT"/>
    <property type="match status" value="1"/>
</dbReference>
<evidence type="ECO:0000256" key="4">
    <source>
        <dbReference type="ARBA" id="ARBA00023136"/>
    </source>
</evidence>
<gene>
    <name evidence="7" type="ORF">AMK59_5179</name>
</gene>
<dbReference type="AlphaFoldDB" id="A0A0T6B0R4"/>
<feature type="transmembrane region" description="Helical" evidence="5">
    <location>
        <begin position="48"/>
        <end position="72"/>
    </location>
</feature>
<reference evidence="7 8" key="1">
    <citation type="submission" date="2015-09" db="EMBL/GenBank/DDBJ databases">
        <title>Draft genome of the scarab beetle Oryctes borbonicus.</title>
        <authorList>
            <person name="Meyer J.M."/>
            <person name="Markov G.V."/>
            <person name="Baskaran P."/>
            <person name="Herrmann M."/>
            <person name="Sommer R.J."/>
            <person name="Roedelsperger C."/>
        </authorList>
    </citation>
    <scope>NUCLEOTIDE SEQUENCE [LARGE SCALE GENOMIC DNA]</scope>
    <source>
        <strain evidence="7">OB123</strain>
        <tissue evidence="7">Whole animal</tissue>
    </source>
</reference>
<dbReference type="EMBL" id="LJIG01016287">
    <property type="protein sequence ID" value="KRT81055.1"/>
    <property type="molecule type" value="Genomic_DNA"/>
</dbReference>
<keyword evidence="8" id="KW-1185">Reference proteome</keyword>
<dbReference type="GO" id="GO:0016020">
    <property type="term" value="C:membrane"/>
    <property type="evidence" value="ECO:0007669"/>
    <property type="project" value="UniProtKB-SubCell"/>
</dbReference>
<feature type="transmembrane region" description="Helical" evidence="5">
    <location>
        <begin position="148"/>
        <end position="168"/>
    </location>
</feature>
<feature type="transmembrane region" description="Helical" evidence="5">
    <location>
        <begin position="200"/>
        <end position="218"/>
    </location>
</feature>
<evidence type="ECO:0000256" key="5">
    <source>
        <dbReference type="SAM" id="Phobius"/>
    </source>
</evidence>
<feature type="transmembrane region" description="Helical" evidence="5">
    <location>
        <begin position="175"/>
        <end position="194"/>
    </location>
</feature>
<dbReference type="PANTHER" id="PTHR11132">
    <property type="entry name" value="SOLUTE CARRIER FAMILY 35"/>
    <property type="match status" value="1"/>
</dbReference>
<dbReference type="OrthoDB" id="18894at2759"/>
<feature type="transmembrane region" description="Helical" evidence="5">
    <location>
        <begin position="301"/>
        <end position="325"/>
    </location>
</feature>
<feature type="transmembrane region" description="Helical" evidence="5">
    <location>
        <begin position="239"/>
        <end position="257"/>
    </location>
</feature>
<dbReference type="InterPro" id="IPR004853">
    <property type="entry name" value="Sugar_P_trans_dom"/>
</dbReference>
<keyword evidence="3 5" id="KW-1133">Transmembrane helix</keyword>
<organism evidence="7 8">
    <name type="scientific">Oryctes borbonicus</name>
    <dbReference type="NCBI Taxonomy" id="1629725"/>
    <lineage>
        <taxon>Eukaryota</taxon>
        <taxon>Metazoa</taxon>
        <taxon>Ecdysozoa</taxon>
        <taxon>Arthropoda</taxon>
        <taxon>Hexapoda</taxon>
        <taxon>Insecta</taxon>
        <taxon>Pterygota</taxon>
        <taxon>Neoptera</taxon>
        <taxon>Endopterygota</taxon>
        <taxon>Coleoptera</taxon>
        <taxon>Polyphaga</taxon>
        <taxon>Scarabaeiformia</taxon>
        <taxon>Scarabaeidae</taxon>
        <taxon>Dynastinae</taxon>
        <taxon>Oryctes</taxon>
    </lineage>
</organism>
<comment type="caution">
    <text evidence="7">The sequence shown here is derived from an EMBL/GenBank/DDBJ whole genome shotgun (WGS) entry which is preliminary data.</text>
</comment>
<feature type="transmembrane region" description="Helical" evidence="5">
    <location>
        <begin position="84"/>
        <end position="101"/>
    </location>
</feature>
<feature type="domain" description="Sugar phosphate transporter" evidence="6">
    <location>
        <begin position="56"/>
        <end position="326"/>
    </location>
</feature>
<evidence type="ECO:0000313" key="7">
    <source>
        <dbReference type="EMBL" id="KRT81055.1"/>
    </source>
</evidence>
<keyword evidence="2 5" id="KW-0812">Transmembrane</keyword>
<keyword evidence="4 5" id="KW-0472">Membrane</keyword>
<feature type="non-terminal residue" evidence="7">
    <location>
        <position position="326"/>
    </location>
</feature>
<accession>A0A0T6B0R4</accession>
<feature type="transmembrane region" description="Helical" evidence="5">
    <location>
        <begin position="277"/>
        <end position="294"/>
    </location>
</feature>
<sequence length="326" mass="36876">MYCLALFNSILRNMFWKRKKIKYAAVSKEGDEEIDLDDSKRSIFPSSIVLSSVLTAVLLCTYFAPSIILTFYQRWLFQEFRFPLSTVLVHLAVKFCMALIWRSCKSCLKGKPNVTVTFKENVMSVAPTGVFSGIDIGFSNWGLELITVSLYTMTKSTTIVFILGFAILFKLEKKAWSLCFTVVMISLGLVLFTYKSTQFNILGFILLLIASISSGLRWTCIQLLLQRSKLGLRDPVDMIYFMQPWMFASLLPFALWIEGPRVIEKSALFSTEDYEAYLLLLIKVLVGAFIAFFMEISEVLVVTYTSSLTLSIAGIGKEILILVLAV</sequence>
<evidence type="ECO:0000313" key="8">
    <source>
        <dbReference type="Proteomes" id="UP000051574"/>
    </source>
</evidence>
<evidence type="ECO:0000256" key="3">
    <source>
        <dbReference type="ARBA" id="ARBA00022989"/>
    </source>
</evidence>
<dbReference type="InterPro" id="IPR050186">
    <property type="entry name" value="TPT_transporter"/>
</dbReference>
<proteinExistence type="predicted"/>
<evidence type="ECO:0000259" key="6">
    <source>
        <dbReference type="Pfam" id="PF03151"/>
    </source>
</evidence>
<dbReference type="Proteomes" id="UP000051574">
    <property type="component" value="Unassembled WGS sequence"/>
</dbReference>
<evidence type="ECO:0000256" key="1">
    <source>
        <dbReference type="ARBA" id="ARBA00004141"/>
    </source>
</evidence>
<protein>
    <recommendedName>
        <fullName evidence="6">Sugar phosphate transporter domain-containing protein</fullName>
    </recommendedName>
</protein>
<comment type="subcellular location">
    <subcellularLocation>
        <location evidence="1">Membrane</location>
        <topology evidence="1">Multi-pass membrane protein</topology>
    </subcellularLocation>
</comment>
<name>A0A0T6B0R4_9SCAR</name>